<feature type="domain" description="HD-GYP" evidence="1">
    <location>
        <begin position="118"/>
        <end position="314"/>
    </location>
</feature>
<dbReference type="RefSeq" id="WP_413781181.1">
    <property type="nucleotide sequence ID" value="NZ_JAUOZS010000001.1"/>
</dbReference>
<dbReference type="EMBL" id="JAUOZS010000001">
    <property type="protein sequence ID" value="MDT8902706.1"/>
    <property type="molecule type" value="Genomic_DNA"/>
</dbReference>
<proteinExistence type="predicted"/>
<gene>
    <name evidence="2" type="ORF">Q4T40_15790</name>
</gene>
<dbReference type="Gene3D" id="1.10.3210.10">
    <property type="entry name" value="Hypothetical protein af1432"/>
    <property type="match status" value="1"/>
</dbReference>
<dbReference type="InterPro" id="IPR037522">
    <property type="entry name" value="HD_GYP_dom"/>
</dbReference>
<dbReference type="GO" id="GO:0016787">
    <property type="term" value="F:hydrolase activity"/>
    <property type="evidence" value="ECO:0007669"/>
    <property type="project" value="UniProtKB-KW"/>
</dbReference>
<dbReference type="EC" id="3.1.4.-" evidence="2"/>
<evidence type="ECO:0000259" key="1">
    <source>
        <dbReference type="PROSITE" id="PS51832"/>
    </source>
</evidence>
<dbReference type="Proteomes" id="UP001254848">
    <property type="component" value="Unassembled WGS sequence"/>
</dbReference>
<dbReference type="InterPro" id="IPR003607">
    <property type="entry name" value="HD/PDEase_dom"/>
</dbReference>
<keyword evidence="3" id="KW-1185">Reference proteome</keyword>
<dbReference type="PANTHER" id="PTHR43155:SF2">
    <property type="entry name" value="CYCLIC DI-GMP PHOSPHODIESTERASE PA4108"/>
    <property type="match status" value="1"/>
</dbReference>
<evidence type="ECO:0000313" key="2">
    <source>
        <dbReference type="EMBL" id="MDT8902706.1"/>
    </source>
</evidence>
<sequence>MATILLPTNALKPGMTVAESVCSDRQVILQENTILTSNIIRRLASWHVRSVRVNQEPSYGDGAQTIAHLSAEFVKDNPAFFTQYAKAIASAGKLFHLMRENQAVPFQELGRLATVDLYNLLRSKSLLGNLYRLKSYTDYTFMHAVDVGLLAGLLAIWNGLPEEEVKTLILCGLMHDIGKSQIPLSILDKPGKLTPEERKTIILHPEYGYYMTKSIPGILPDVQYAVWHHHERESGEGYPGRLRGDRIHPYAKIIAIADTYDALTTDKAYQKSVTPFQALETLQDLMFVHLERKLCQTFIRNILYSLMGSTVLLSDGAQAEVLQTAHYMSCKPVVATNNGVIADLHLSNRTTIVEVLKFRQ</sequence>
<evidence type="ECO:0000313" key="3">
    <source>
        <dbReference type="Proteomes" id="UP001254848"/>
    </source>
</evidence>
<dbReference type="PANTHER" id="PTHR43155">
    <property type="entry name" value="CYCLIC DI-GMP PHOSPHODIESTERASE PA4108-RELATED"/>
    <property type="match status" value="1"/>
</dbReference>
<keyword evidence="2" id="KW-0378">Hydrolase</keyword>
<dbReference type="SUPFAM" id="SSF109604">
    <property type="entry name" value="HD-domain/PDEase-like"/>
    <property type="match status" value="1"/>
</dbReference>
<name>A0ABU3P3K4_9FIRM</name>
<protein>
    <submittedName>
        <fullName evidence="2">HD-GYP domain-containing protein</fullName>
        <ecNumber evidence="2">3.1.4.-</ecNumber>
    </submittedName>
</protein>
<comment type="caution">
    <text evidence="2">The sequence shown here is derived from an EMBL/GenBank/DDBJ whole genome shotgun (WGS) entry which is preliminary data.</text>
</comment>
<reference evidence="2 3" key="1">
    <citation type="submission" date="2023-07" db="EMBL/GenBank/DDBJ databases">
        <title>The novel representative of Negativicutes class, Anaeroselena agilis gen. nov. sp. nov.</title>
        <authorList>
            <person name="Prokofeva M.I."/>
            <person name="Elcheninov A.G."/>
            <person name="Klyukina A."/>
            <person name="Kublanov I.V."/>
            <person name="Frolov E.N."/>
            <person name="Podosokorskaya O.A."/>
        </authorList>
    </citation>
    <scope>NUCLEOTIDE SEQUENCE [LARGE SCALE GENOMIC DNA]</scope>
    <source>
        <strain evidence="2 3">4137-cl</strain>
    </source>
</reference>
<accession>A0ABU3P3K4</accession>
<dbReference type="CDD" id="cd00077">
    <property type="entry name" value="HDc"/>
    <property type="match status" value="1"/>
</dbReference>
<dbReference type="Pfam" id="PF13487">
    <property type="entry name" value="HD_5"/>
    <property type="match status" value="1"/>
</dbReference>
<organism evidence="2 3">
    <name type="scientific">Anaeroselena agilis</name>
    <dbReference type="NCBI Taxonomy" id="3063788"/>
    <lineage>
        <taxon>Bacteria</taxon>
        <taxon>Bacillati</taxon>
        <taxon>Bacillota</taxon>
        <taxon>Negativicutes</taxon>
        <taxon>Acetonemataceae</taxon>
        <taxon>Anaeroselena</taxon>
    </lineage>
</organism>
<dbReference type="SMART" id="SM00471">
    <property type="entry name" value="HDc"/>
    <property type="match status" value="1"/>
</dbReference>
<dbReference type="PROSITE" id="PS51832">
    <property type="entry name" value="HD_GYP"/>
    <property type="match status" value="1"/>
</dbReference>